<dbReference type="PANTHER" id="PTHR30015:SF7">
    <property type="entry name" value="TYPE IV METHYL-DIRECTED RESTRICTION ENZYME ECOKMRR"/>
    <property type="match status" value="1"/>
</dbReference>
<feature type="domain" description="Restriction endonuclease type IV Mrr" evidence="1">
    <location>
        <begin position="42"/>
        <end position="153"/>
    </location>
</feature>
<keyword evidence="3" id="KW-1185">Reference proteome</keyword>
<evidence type="ECO:0000313" key="2">
    <source>
        <dbReference type="EMBL" id="PWD82414.1"/>
    </source>
</evidence>
<reference evidence="2 3" key="1">
    <citation type="journal article" date="2018" name="Genome Announc.">
        <title>Ignatzschineria cameli sp. nov., isolated from necrotic foot tissue of dromedaries (Camelus dromedarius) and associated maggots (Wohlfahrtia species) in Dubai.</title>
        <authorList>
            <person name="Tsang C.C."/>
            <person name="Tang J.Y."/>
            <person name="Fong J.Y."/>
            <person name="Kinne J."/>
            <person name="Lee H.H."/>
            <person name="Joseph M."/>
            <person name="Jose S."/>
            <person name="Schuster R.K."/>
            <person name="Tang Y."/>
            <person name="Sivakumar S."/>
            <person name="Chen J.H."/>
            <person name="Teng J.L."/>
            <person name="Lau S.K."/>
            <person name="Wernery U."/>
            <person name="Woo P.C."/>
        </authorList>
    </citation>
    <scope>NUCLEOTIDE SEQUENCE [LARGE SCALE GENOMIC DNA]</scope>
    <source>
        <strain evidence="2 3">KCTC 22643</strain>
    </source>
</reference>
<dbReference type="GO" id="GO:0003677">
    <property type="term" value="F:DNA binding"/>
    <property type="evidence" value="ECO:0007669"/>
    <property type="project" value="InterPro"/>
</dbReference>
<keyword evidence="2" id="KW-0378">Hydrolase</keyword>
<gene>
    <name evidence="2" type="ORF">DC082_09580</name>
</gene>
<protein>
    <submittedName>
        <fullName evidence="2">Restriction endonuclease</fullName>
    </submittedName>
</protein>
<dbReference type="Gene3D" id="3.40.1350.10">
    <property type="match status" value="1"/>
</dbReference>
<dbReference type="GO" id="GO:0009307">
    <property type="term" value="P:DNA restriction-modification system"/>
    <property type="evidence" value="ECO:0007669"/>
    <property type="project" value="InterPro"/>
</dbReference>
<dbReference type="Proteomes" id="UP000244948">
    <property type="component" value="Unassembled WGS sequence"/>
</dbReference>
<dbReference type="InterPro" id="IPR007560">
    <property type="entry name" value="Restrct_endonuc_IV_Mrr"/>
</dbReference>
<dbReference type="EMBL" id="QEWR01000006">
    <property type="protein sequence ID" value="PWD82414.1"/>
    <property type="molecule type" value="Genomic_DNA"/>
</dbReference>
<accession>A0A2U2AID4</accession>
<dbReference type="InterPro" id="IPR052906">
    <property type="entry name" value="Type_IV_Methyl-Rstrct_Enzyme"/>
</dbReference>
<dbReference type="SUPFAM" id="SSF52980">
    <property type="entry name" value="Restriction endonuclease-like"/>
    <property type="match status" value="1"/>
</dbReference>
<keyword evidence="2" id="KW-0255">Endonuclease</keyword>
<dbReference type="InterPro" id="IPR011856">
    <property type="entry name" value="tRNA_endonuc-like_dom_sf"/>
</dbReference>
<dbReference type="InterPro" id="IPR011335">
    <property type="entry name" value="Restrct_endonuc-II-like"/>
</dbReference>
<comment type="caution">
    <text evidence="2">The sequence shown here is derived from an EMBL/GenBank/DDBJ whole genome shotgun (WGS) entry which is preliminary data.</text>
</comment>
<name>A0A2U2AID4_9GAMM</name>
<dbReference type="Pfam" id="PF04471">
    <property type="entry name" value="Mrr_cat"/>
    <property type="match status" value="1"/>
</dbReference>
<dbReference type="GO" id="GO:0015666">
    <property type="term" value="F:restriction endodeoxyribonuclease activity"/>
    <property type="evidence" value="ECO:0007669"/>
    <property type="project" value="TreeGrafter"/>
</dbReference>
<evidence type="ECO:0000259" key="1">
    <source>
        <dbReference type="Pfam" id="PF04471"/>
    </source>
</evidence>
<dbReference type="PANTHER" id="PTHR30015">
    <property type="entry name" value="MRR RESTRICTION SYSTEM PROTEIN"/>
    <property type="match status" value="1"/>
</dbReference>
<sequence>MTKAAPKQAPIQVSLPSLLETTDYVNNSAKAHKLMKIIHSIDDCNANDFNYVISELLQKMGYSTQIIDGKNDKGVDIIGFVGNQREIAVQCKAWNPKRNTEQVSKECVQSFKGATMNEYQYALFFTTHYFTMPALEAVDDFLILIDRKKLFMLLAKYFPEAFANSYYQYSIAELNPCKACHNGKLLKLYSRKSSKIYYWCENCGNVDFNFQPKS</sequence>
<dbReference type="AlphaFoldDB" id="A0A2U2AID4"/>
<proteinExistence type="predicted"/>
<evidence type="ECO:0000313" key="3">
    <source>
        <dbReference type="Proteomes" id="UP000244948"/>
    </source>
</evidence>
<organism evidence="2 3">
    <name type="scientific">Ignatzschineria indica</name>
    <dbReference type="NCBI Taxonomy" id="472583"/>
    <lineage>
        <taxon>Bacteria</taxon>
        <taxon>Pseudomonadati</taxon>
        <taxon>Pseudomonadota</taxon>
        <taxon>Gammaproteobacteria</taxon>
        <taxon>Cardiobacteriales</taxon>
        <taxon>Ignatzschineriaceae</taxon>
        <taxon>Ignatzschineria</taxon>
    </lineage>
</organism>
<keyword evidence="2" id="KW-0540">Nuclease</keyword>